<evidence type="ECO:0000256" key="4">
    <source>
        <dbReference type="ARBA" id="ARBA00022679"/>
    </source>
</evidence>
<evidence type="ECO:0000256" key="12">
    <source>
        <dbReference type="ARBA" id="ARBA00081141"/>
    </source>
</evidence>
<evidence type="ECO:0000256" key="9">
    <source>
        <dbReference type="ARBA" id="ARBA00033765"/>
    </source>
</evidence>
<name>A0AAD1EXD6_9FLAO</name>
<keyword evidence="2 13" id="KW-0004">4Fe-4S</keyword>
<evidence type="ECO:0000256" key="7">
    <source>
        <dbReference type="ARBA" id="ARBA00023004"/>
    </source>
</evidence>
<dbReference type="InterPro" id="IPR013848">
    <property type="entry name" value="Methylthiotransferase_N"/>
</dbReference>
<feature type="domain" description="Radical SAM core" evidence="16">
    <location>
        <begin position="144"/>
        <end position="390"/>
    </location>
</feature>
<feature type="binding site" evidence="13">
    <location>
        <position position="158"/>
    </location>
    <ligand>
        <name>[4Fe-4S] cluster</name>
        <dbReference type="ChEBI" id="CHEBI:49883"/>
        <label>2</label>
        <note>4Fe-4S-S-AdoMet</note>
    </ligand>
</feature>
<evidence type="ECO:0000256" key="8">
    <source>
        <dbReference type="ARBA" id="ARBA00023014"/>
    </source>
</evidence>
<comment type="similarity">
    <text evidence="13">Belongs to the methylthiotransferase family. MiaB subfamily.</text>
</comment>
<dbReference type="Pfam" id="PF04055">
    <property type="entry name" value="Radical_SAM"/>
    <property type="match status" value="1"/>
</dbReference>
<dbReference type="InterPro" id="IPR020612">
    <property type="entry name" value="Methylthiotransferase_CS"/>
</dbReference>
<dbReference type="PANTHER" id="PTHR43020">
    <property type="entry name" value="CDK5 REGULATORY SUBUNIT-ASSOCIATED PROTEIN 1"/>
    <property type="match status" value="1"/>
</dbReference>
<dbReference type="Gene3D" id="3.40.50.12160">
    <property type="entry name" value="Methylthiotransferase, N-terminal domain"/>
    <property type="match status" value="1"/>
</dbReference>
<keyword evidence="3 13" id="KW-0963">Cytoplasm</keyword>
<comment type="subcellular location">
    <subcellularLocation>
        <location evidence="13">Cytoplasm</location>
    </subcellularLocation>
</comment>
<dbReference type="InterPro" id="IPR005839">
    <property type="entry name" value="Methylthiotransferase"/>
</dbReference>
<evidence type="ECO:0000256" key="13">
    <source>
        <dbReference type="HAMAP-Rule" id="MF_01864"/>
    </source>
</evidence>
<evidence type="ECO:0000256" key="3">
    <source>
        <dbReference type="ARBA" id="ARBA00022490"/>
    </source>
</evidence>
<keyword evidence="4 13" id="KW-0808">Transferase</keyword>
<dbReference type="InterPro" id="IPR006638">
    <property type="entry name" value="Elp3/MiaA/NifB-like_rSAM"/>
</dbReference>
<dbReference type="PROSITE" id="PS01278">
    <property type="entry name" value="MTTASE_RADICAL"/>
    <property type="match status" value="1"/>
</dbReference>
<dbReference type="InterPro" id="IPR038135">
    <property type="entry name" value="Methylthiotransferase_N_sf"/>
</dbReference>
<dbReference type="PANTHER" id="PTHR43020:SF2">
    <property type="entry name" value="MITOCHONDRIAL TRNA METHYLTHIOTRANSFERASE CDK5RAP1"/>
    <property type="match status" value="1"/>
</dbReference>
<comment type="catalytic activity">
    <reaction evidence="13">
        <text>N(6)-dimethylallyladenosine(37) in tRNA + (sulfur carrier)-SH + AH2 + 2 S-adenosyl-L-methionine = 2-methylsulfanyl-N(6)-dimethylallyladenosine(37) in tRNA + (sulfur carrier)-H + 5'-deoxyadenosine + L-methionine + A + S-adenosyl-L-homocysteine + 2 H(+)</text>
        <dbReference type="Rhea" id="RHEA:37067"/>
        <dbReference type="Rhea" id="RHEA-COMP:10375"/>
        <dbReference type="Rhea" id="RHEA-COMP:10376"/>
        <dbReference type="Rhea" id="RHEA-COMP:14737"/>
        <dbReference type="Rhea" id="RHEA-COMP:14739"/>
        <dbReference type="ChEBI" id="CHEBI:13193"/>
        <dbReference type="ChEBI" id="CHEBI:15378"/>
        <dbReference type="ChEBI" id="CHEBI:17319"/>
        <dbReference type="ChEBI" id="CHEBI:17499"/>
        <dbReference type="ChEBI" id="CHEBI:29917"/>
        <dbReference type="ChEBI" id="CHEBI:57844"/>
        <dbReference type="ChEBI" id="CHEBI:57856"/>
        <dbReference type="ChEBI" id="CHEBI:59789"/>
        <dbReference type="ChEBI" id="CHEBI:64428"/>
        <dbReference type="ChEBI" id="CHEBI:74415"/>
        <dbReference type="ChEBI" id="CHEBI:74417"/>
        <dbReference type="EC" id="2.8.4.3"/>
    </reaction>
</comment>
<keyword evidence="6 13" id="KW-0479">Metal-binding</keyword>
<dbReference type="Proteomes" id="UP000031659">
    <property type="component" value="Chromosome"/>
</dbReference>
<evidence type="ECO:0000256" key="6">
    <source>
        <dbReference type="ARBA" id="ARBA00022723"/>
    </source>
</evidence>
<evidence type="ECO:0000313" key="17">
    <source>
        <dbReference type="EMBL" id="BAO66358.1"/>
    </source>
</evidence>
<dbReference type="GO" id="GO:0005829">
    <property type="term" value="C:cytosol"/>
    <property type="evidence" value="ECO:0007669"/>
    <property type="project" value="TreeGrafter"/>
</dbReference>
<dbReference type="EC" id="2.8.4.3" evidence="9 13"/>
<dbReference type="EMBL" id="AP013293">
    <property type="protein sequence ID" value="BAO66358.1"/>
    <property type="molecule type" value="Genomic_DNA"/>
</dbReference>
<dbReference type="InterPro" id="IPR006463">
    <property type="entry name" value="MiaB_methiolase"/>
</dbReference>
<feature type="domain" description="MTTase N-terminal" evidence="15">
    <location>
        <begin position="4"/>
        <end position="120"/>
    </location>
</feature>
<dbReference type="FunFam" id="3.40.50.12160:FF:000003">
    <property type="entry name" value="CDK5 regulatory subunit-associated protein 1"/>
    <property type="match status" value="1"/>
</dbReference>
<dbReference type="AlphaFoldDB" id="A0AAD1EXD6"/>
<dbReference type="RefSeq" id="WP_041093973.1">
    <property type="nucleotide sequence ID" value="NZ_AP013293.1"/>
</dbReference>
<dbReference type="SMART" id="SM00729">
    <property type="entry name" value="Elp3"/>
    <property type="match status" value="1"/>
</dbReference>
<dbReference type="InterPro" id="IPR023404">
    <property type="entry name" value="rSAM_horseshoe"/>
</dbReference>
<dbReference type="SFLD" id="SFLDF00413">
    <property type="entry name" value="CDK5RAP1"/>
    <property type="match status" value="1"/>
</dbReference>
<sequence length="460" mass="53974">MINKKYYIENYGCQMNISDSEIICSILDNEGFIKTENFKKANIILINTCSIREKSEQKILLRINQLKFLKKKNNNIIIGILGCLAQNFKKKILKINNIINLVLGPDSYREIPSLIRKIYNKSYKYINTFFSKNETYADILPKRDKNKITAFVTIMRGCDNMCTFCVVPFTRGREKSRDPHSIIKECEFLFKKGYKEIILLGQNVDSYLWYGGGLKKNFKKSKIKNERIINFSNLLELVAISVPFMRIRFCTSNPNDMSYKVLNIIKKYKNICKHIHLPVQSGSNKILSLMNRKHTREDYILLINKINKILPNCSISCDIITGFCNEYEYDHNETLNLMKLVKYNFSYMFIYSHRIGTYAYKHLIDNVSLEIKKRRLKEIISLQRKHSYFRLSKSIGNIQEILIEGISKKNINFFYGRNSKNDIVIFPKKKFKIGDFLKVKINNCTSATLIGDLLNEKYYL</sequence>
<dbReference type="SFLD" id="SFLDS00029">
    <property type="entry name" value="Radical_SAM"/>
    <property type="match status" value="1"/>
</dbReference>
<protein>
    <recommendedName>
        <fullName evidence="10 13">tRNA-2-methylthio-N(6)-dimethylallyladenosine synthase</fullName>
        <ecNumber evidence="9 13">2.8.4.3</ecNumber>
    </recommendedName>
    <alternativeName>
        <fullName evidence="12 13">(Dimethylallyl)adenosine tRNA methylthiotransferase MiaB</fullName>
    </alternativeName>
    <alternativeName>
        <fullName evidence="11 13">tRNA-i(6)A37 methylthiotransferase</fullName>
    </alternativeName>
</protein>
<dbReference type="SUPFAM" id="SSF102114">
    <property type="entry name" value="Radical SAM enzymes"/>
    <property type="match status" value="1"/>
</dbReference>
<dbReference type="InterPro" id="IPR002792">
    <property type="entry name" value="TRAM_dom"/>
</dbReference>
<dbReference type="SFLD" id="SFLDG01061">
    <property type="entry name" value="methylthiotransferase"/>
    <property type="match status" value="1"/>
</dbReference>
<dbReference type="PROSITE" id="PS51918">
    <property type="entry name" value="RADICAL_SAM"/>
    <property type="match status" value="1"/>
</dbReference>
<evidence type="ECO:0000256" key="10">
    <source>
        <dbReference type="ARBA" id="ARBA00068570"/>
    </source>
</evidence>
<dbReference type="KEGG" id="smup:SMPSPU_209"/>
<evidence type="ECO:0000259" key="14">
    <source>
        <dbReference type="PROSITE" id="PS50926"/>
    </source>
</evidence>
<dbReference type="FunFam" id="3.80.30.20:FF:000001">
    <property type="entry name" value="tRNA-2-methylthio-N(6)-dimethylallyladenosine synthase 2"/>
    <property type="match status" value="1"/>
</dbReference>
<dbReference type="SFLD" id="SFLDF00273">
    <property type="entry name" value="(dimethylallyl)adenosine_tRNA"/>
    <property type="match status" value="1"/>
</dbReference>
<evidence type="ECO:0000256" key="11">
    <source>
        <dbReference type="ARBA" id="ARBA00080698"/>
    </source>
</evidence>
<accession>A0AAD1EXD6</accession>
<keyword evidence="7 13" id="KW-0408">Iron</keyword>
<evidence type="ECO:0000259" key="15">
    <source>
        <dbReference type="PROSITE" id="PS51449"/>
    </source>
</evidence>
<keyword evidence="8 13" id="KW-0411">Iron-sulfur</keyword>
<feature type="binding site" evidence="13">
    <location>
        <position position="162"/>
    </location>
    <ligand>
        <name>[4Fe-4S] cluster</name>
        <dbReference type="ChEBI" id="CHEBI:49883"/>
        <label>2</label>
        <note>4Fe-4S-S-AdoMet</note>
    </ligand>
</feature>
<keyword evidence="5 13" id="KW-0949">S-adenosyl-L-methionine</keyword>
<reference evidence="17 18" key="1">
    <citation type="journal article" date="2014" name="ISME J.">
        <title>Swapping symbionts in spittlebugs: evolutionary replacement of a reduced genome symbiont.</title>
        <authorList>
            <person name="Koga R."/>
            <person name="Moran N.A."/>
        </authorList>
    </citation>
    <scope>NUCLEOTIDE SEQUENCE [LARGE SCALE GENOMIC DNA]</scope>
    <source>
        <strain evidence="17 18">PSPU</strain>
    </source>
</reference>
<evidence type="ECO:0000256" key="1">
    <source>
        <dbReference type="ARBA" id="ARBA00003234"/>
    </source>
</evidence>
<dbReference type="Pfam" id="PF00919">
    <property type="entry name" value="UPF0004"/>
    <property type="match status" value="1"/>
</dbReference>
<dbReference type="InterPro" id="IPR058240">
    <property type="entry name" value="rSAM_sf"/>
</dbReference>
<organism evidence="17 18">
    <name type="scientific">Candidatus Karelsulcia muelleri PSPU</name>
    <dbReference type="NCBI Taxonomy" id="1189303"/>
    <lineage>
        <taxon>Bacteria</taxon>
        <taxon>Pseudomonadati</taxon>
        <taxon>Bacteroidota</taxon>
        <taxon>Flavobacteriia</taxon>
        <taxon>Flavobacteriales</taxon>
        <taxon>Candidatus Karelsulcia</taxon>
    </lineage>
</organism>
<dbReference type="Pfam" id="PF01938">
    <property type="entry name" value="TRAM"/>
    <property type="match status" value="1"/>
</dbReference>
<comment type="function">
    <text evidence="1 13">Catalyzes the methylthiolation of N6-(dimethylallyl)adenosine (i(6)A), leading to the formation of 2-methylthio-N6-(dimethylallyl)adenosine (ms(2)i(6)A) at position 37 in tRNAs that read codons beginning with uridine.</text>
</comment>
<feature type="binding site" evidence="13">
    <location>
        <position position="49"/>
    </location>
    <ligand>
        <name>[4Fe-4S] cluster</name>
        <dbReference type="ChEBI" id="CHEBI:49883"/>
        <label>1</label>
    </ligand>
</feature>
<dbReference type="Gene3D" id="3.80.30.20">
    <property type="entry name" value="tm_1862 like domain"/>
    <property type="match status" value="1"/>
</dbReference>
<comment type="cofactor">
    <cofactor evidence="13">
        <name>[4Fe-4S] cluster</name>
        <dbReference type="ChEBI" id="CHEBI:49883"/>
    </cofactor>
    <text evidence="13">Binds 2 [4Fe-4S] clusters. One cluster is coordinated with 3 cysteines and an exchangeable S-adenosyl-L-methionine.</text>
</comment>
<proteinExistence type="inferred from homology"/>
<dbReference type="GO" id="GO:0046872">
    <property type="term" value="F:metal ion binding"/>
    <property type="evidence" value="ECO:0007669"/>
    <property type="project" value="UniProtKB-KW"/>
</dbReference>
<evidence type="ECO:0000313" key="18">
    <source>
        <dbReference type="Proteomes" id="UP000031659"/>
    </source>
</evidence>
<gene>
    <name evidence="13 17" type="primary">miaB</name>
    <name evidence="17" type="ORF">SMPSPU_209</name>
</gene>
<comment type="subunit">
    <text evidence="13">Monomer.</text>
</comment>
<dbReference type="PROSITE" id="PS51449">
    <property type="entry name" value="MTTASE_N"/>
    <property type="match status" value="1"/>
</dbReference>
<keyword evidence="13" id="KW-0819">tRNA processing</keyword>
<evidence type="ECO:0000256" key="5">
    <source>
        <dbReference type="ARBA" id="ARBA00022691"/>
    </source>
</evidence>
<dbReference type="SFLD" id="SFLDG01082">
    <property type="entry name" value="B12-binding_domain_containing"/>
    <property type="match status" value="1"/>
</dbReference>
<dbReference type="NCBIfam" id="TIGR01574">
    <property type="entry name" value="miaB-methiolase"/>
    <property type="match status" value="1"/>
</dbReference>
<feature type="binding site" evidence="13">
    <location>
        <position position="83"/>
    </location>
    <ligand>
        <name>[4Fe-4S] cluster</name>
        <dbReference type="ChEBI" id="CHEBI:49883"/>
        <label>1</label>
    </ligand>
</feature>
<feature type="binding site" evidence="13">
    <location>
        <position position="13"/>
    </location>
    <ligand>
        <name>[4Fe-4S] cluster</name>
        <dbReference type="ChEBI" id="CHEBI:49883"/>
        <label>1</label>
    </ligand>
</feature>
<dbReference type="InterPro" id="IPR007197">
    <property type="entry name" value="rSAM"/>
</dbReference>
<dbReference type="HAMAP" id="MF_01864">
    <property type="entry name" value="tRNA_metthiotr_MiaB"/>
    <property type="match status" value="1"/>
</dbReference>
<feature type="domain" description="TRAM" evidence="14">
    <location>
        <begin position="392"/>
        <end position="455"/>
    </location>
</feature>
<dbReference type="NCBIfam" id="TIGR00089">
    <property type="entry name" value="MiaB/RimO family radical SAM methylthiotransferase"/>
    <property type="match status" value="1"/>
</dbReference>
<dbReference type="PROSITE" id="PS50926">
    <property type="entry name" value="TRAM"/>
    <property type="match status" value="1"/>
</dbReference>
<evidence type="ECO:0000259" key="16">
    <source>
        <dbReference type="PROSITE" id="PS51918"/>
    </source>
</evidence>
<dbReference type="GO" id="GO:0051539">
    <property type="term" value="F:4 iron, 4 sulfur cluster binding"/>
    <property type="evidence" value="ECO:0007669"/>
    <property type="project" value="UniProtKB-UniRule"/>
</dbReference>
<feature type="binding site" evidence="13">
    <location>
        <position position="165"/>
    </location>
    <ligand>
        <name>[4Fe-4S] cluster</name>
        <dbReference type="ChEBI" id="CHEBI:49883"/>
        <label>2</label>
        <note>4Fe-4S-S-AdoMet</note>
    </ligand>
</feature>
<dbReference type="GO" id="GO:0035597">
    <property type="term" value="F:tRNA-2-methylthio-N(6)-dimethylallyladenosine(37) synthase activity"/>
    <property type="evidence" value="ECO:0007669"/>
    <property type="project" value="UniProtKB-EC"/>
</dbReference>
<evidence type="ECO:0000256" key="2">
    <source>
        <dbReference type="ARBA" id="ARBA00022485"/>
    </source>
</evidence>